<evidence type="ECO:0000256" key="3">
    <source>
        <dbReference type="ARBA" id="ARBA00023002"/>
    </source>
</evidence>
<name>A0A5B8VQ38_9BACT</name>
<dbReference type="InterPro" id="IPR036188">
    <property type="entry name" value="FAD/NAD-bd_sf"/>
</dbReference>
<protein>
    <recommendedName>
        <fullName evidence="5">Flavin-dependent monooxygenase</fullName>
    </recommendedName>
    <alternativeName>
        <fullName evidence="5">TetX monooxygenase</fullName>
        <shortName evidence="5">TetX</shortName>
        <ecNumber evidence="5">1.14.13.-</ecNumber>
    </alternativeName>
</protein>
<keyword evidence="4 5" id="KW-0503">Monooxygenase</keyword>
<dbReference type="GO" id="GO:0071949">
    <property type="term" value="F:FAD binding"/>
    <property type="evidence" value="ECO:0007669"/>
    <property type="project" value="InterPro"/>
</dbReference>
<evidence type="ECO:0000313" key="7">
    <source>
        <dbReference type="EMBL" id="QEC72806.1"/>
    </source>
</evidence>
<dbReference type="EMBL" id="CP042434">
    <property type="protein sequence ID" value="QEC72806.1"/>
    <property type="molecule type" value="Genomic_DNA"/>
</dbReference>
<feature type="binding site" evidence="5">
    <location>
        <position position="305"/>
    </location>
    <ligand>
        <name>FAD</name>
        <dbReference type="ChEBI" id="CHEBI:57692"/>
    </ligand>
</feature>
<reference evidence="7 8" key="1">
    <citation type="journal article" date="2017" name="Int. J. Syst. Evol. Microbiol.">
        <title>Arachidicoccus ginsenosidivorans sp. nov., with ginsenoside-converting activity isolated from ginseng cultivating soil.</title>
        <authorList>
            <person name="Siddiqi M.Z."/>
            <person name="Aslam Z."/>
            <person name="Im W.T."/>
        </authorList>
    </citation>
    <scope>NUCLEOTIDE SEQUENCE [LARGE SCALE GENOMIC DNA]</scope>
    <source>
        <strain evidence="7 8">Gsoil 809</strain>
    </source>
</reference>
<feature type="domain" description="FAD-binding" evidence="6">
    <location>
        <begin position="300"/>
        <end position="350"/>
    </location>
</feature>
<dbReference type="GO" id="GO:0004497">
    <property type="term" value="F:monooxygenase activity"/>
    <property type="evidence" value="ECO:0007669"/>
    <property type="project" value="UniProtKB-UniRule"/>
</dbReference>
<evidence type="ECO:0000256" key="5">
    <source>
        <dbReference type="HAMAP-Rule" id="MF_00845"/>
    </source>
</evidence>
<dbReference type="InterPro" id="IPR002938">
    <property type="entry name" value="FAD-bd"/>
</dbReference>
<evidence type="ECO:0000256" key="1">
    <source>
        <dbReference type="ARBA" id="ARBA00022630"/>
    </source>
</evidence>
<dbReference type="EC" id="1.14.13.-" evidence="5"/>
<keyword evidence="2 5" id="KW-0274">FAD</keyword>
<evidence type="ECO:0000256" key="4">
    <source>
        <dbReference type="ARBA" id="ARBA00023033"/>
    </source>
</evidence>
<comment type="function">
    <text evidence="5">An FAD-requiring monooxygenase active on some tetracycline antibiotic derivatives, which leads to their inactivation. Hydroxylates carbon 11a of tetracycline and some analogs.</text>
</comment>
<keyword evidence="8" id="KW-1185">Reference proteome</keyword>
<feature type="domain" description="FAD-binding" evidence="6">
    <location>
        <begin position="8"/>
        <end position="73"/>
    </location>
</feature>
<dbReference type="Pfam" id="PF01494">
    <property type="entry name" value="FAD_binding_3"/>
    <property type="match status" value="2"/>
</dbReference>
<comment type="subcellular location">
    <subcellularLocation>
        <location evidence="5">Cytoplasm</location>
    </subcellularLocation>
</comment>
<dbReference type="AlphaFoldDB" id="A0A5B8VQ38"/>
<comment type="similarity">
    <text evidence="5">Belongs to the aromatic-ring hydroxylase family. TetX subfamily.</text>
</comment>
<dbReference type="PANTHER" id="PTHR46972:SF1">
    <property type="entry name" value="FAD DEPENDENT OXIDOREDUCTASE DOMAIN-CONTAINING PROTEIN"/>
    <property type="match status" value="1"/>
</dbReference>
<evidence type="ECO:0000256" key="2">
    <source>
        <dbReference type="ARBA" id="ARBA00022827"/>
    </source>
</evidence>
<comment type="cofactor">
    <cofactor evidence="5">
        <name>FAD</name>
        <dbReference type="ChEBI" id="CHEBI:57692"/>
    </cofactor>
</comment>
<dbReference type="GO" id="GO:0005737">
    <property type="term" value="C:cytoplasm"/>
    <property type="evidence" value="ECO:0007669"/>
    <property type="project" value="UniProtKB-SubCell"/>
</dbReference>
<dbReference type="PANTHER" id="PTHR46972">
    <property type="entry name" value="MONOOXYGENASE ASQM-RELATED"/>
    <property type="match status" value="1"/>
</dbReference>
<keyword evidence="3 5" id="KW-0560">Oxidoreductase</keyword>
<feature type="binding site" evidence="5">
    <location>
        <position position="51"/>
    </location>
    <ligand>
        <name>FAD</name>
        <dbReference type="ChEBI" id="CHEBI:57692"/>
    </ligand>
</feature>
<comment type="subunit">
    <text evidence="5">Monomer.</text>
</comment>
<dbReference type="HAMAP" id="MF_00845">
    <property type="entry name" value="TetX_monooxygenase"/>
    <property type="match status" value="1"/>
</dbReference>
<dbReference type="RefSeq" id="WP_146783939.1">
    <property type="nucleotide sequence ID" value="NZ_CP042434.1"/>
</dbReference>
<organism evidence="7 8">
    <name type="scientific">Arachidicoccus ginsenosidivorans</name>
    <dbReference type="NCBI Taxonomy" id="496057"/>
    <lineage>
        <taxon>Bacteria</taxon>
        <taxon>Pseudomonadati</taxon>
        <taxon>Bacteroidota</taxon>
        <taxon>Chitinophagia</taxon>
        <taxon>Chitinophagales</taxon>
        <taxon>Chitinophagaceae</taxon>
        <taxon>Arachidicoccus</taxon>
    </lineage>
</organism>
<gene>
    <name evidence="7" type="ORF">FSB73_15090</name>
</gene>
<evidence type="ECO:0000259" key="6">
    <source>
        <dbReference type="Pfam" id="PF01494"/>
    </source>
</evidence>
<dbReference type="PRINTS" id="PR00420">
    <property type="entry name" value="RNGMNOXGNASE"/>
</dbReference>
<keyword evidence="1 5" id="KW-0285">Flavoprotein</keyword>
<dbReference type="InterPro" id="IPR043683">
    <property type="entry name" value="TetX_monooxygenase"/>
</dbReference>
<keyword evidence="5" id="KW-0547">Nucleotide-binding</keyword>
<proteinExistence type="inferred from homology"/>
<sequence>MRLLNDKKIAIVGAGPVGLLMARLLQLKGAKTTVYERDLDRDARIWGGTLDLHKTSGQLALQKAGLLEKYYELSIPMGIKFADIQGGIMAVKSMTAEHRRDNPEINRNVLRTMLLDSLMPGSVQWDSHLVSLEAQNSAWRLRFANCAEATADMVILASGGMAKMRSIVTDEVVEETGSFIVQGDVPDPAVNLPEFYKLCDNHRLMVASGGNLLVANPLNGDKLTYGLIFKKPETWQGNLEQDLKIDFSDQAMASTYLKARLGGWSELYHSLIEKTTQFVGLPTRVLPLAQPWKPNRPLPITLIGDAAHLMPPFAGMGVNIGLMDATILTENLVSDRFSNVTDAINDYEKQMMAYAKAASAESRENELEMRDPDFDFRKMLQLA</sequence>
<dbReference type="SUPFAM" id="SSF51905">
    <property type="entry name" value="FAD/NAD(P)-binding domain"/>
    <property type="match status" value="1"/>
</dbReference>
<keyword evidence="5" id="KW-0963">Cytoplasm</keyword>
<feature type="binding site" evidence="5">
    <location>
        <position position="107"/>
    </location>
    <ligand>
        <name>FAD</name>
        <dbReference type="ChEBI" id="CHEBI:57692"/>
    </ligand>
</feature>
<dbReference type="Gene3D" id="3.50.50.60">
    <property type="entry name" value="FAD/NAD(P)-binding domain"/>
    <property type="match status" value="1"/>
</dbReference>
<dbReference type="OrthoDB" id="9766816at2"/>
<evidence type="ECO:0000313" key="8">
    <source>
        <dbReference type="Proteomes" id="UP000321291"/>
    </source>
</evidence>
<comment type="domain">
    <text evidence="5">Consists of an N-terminal FAD-binding domain with a Rossman fold and a C-terminal substrate-binding domain.</text>
</comment>
<dbReference type="GO" id="GO:0046677">
    <property type="term" value="P:response to antibiotic"/>
    <property type="evidence" value="ECO:0007669"/>
    <property type="project" value="InterPro"/>
</dbReference>
<accession>A0A5B8VQ38</accession>
<comment type="catalytic activity">
    <reaction evidence="5">
        <text>a tetracycline + NADPH + O2 + H(+) = an 11a-hydroxytetracycline + NADP(+) + H2O</text>
        <dbReference type="Rhea" id="RHEA:61444"/>
        <dbReference type="ChEBI" id="CHEBI:15377"/>
        <dbReference type="ChEBI" id="CHEBI:15378"/>
        <dbReference type="ChEBI" id="CHEBI:15379"/>
        <dbReference type="ChEBI" id="CHEBI:57783"/>
        <dbReference type="ChEBI" id="CHEBI:58349"/>
        <dbReference type="ChEBI" id="CHEBI:144644"/>
        <dbReference type="ChEBI" id="CHEBI:144645"/>
    </reaction>
</comment>
<dbReference type="Proteomes" id="UP000321291">
    <property type="component" value="Chromosome"/>
</dbReference>
<keyword evidence="5" id="KW-0521">NADP</keyword>
<dbReference type="KEGG" id="agi:FSB73_15090"/>
<feature type="binding site" evidence="5">
    <location>
        <position position="44"/>
    </location>
    <ligand>
        <name>NADPH</name>
        <dbReference type="ChEBI" id="CHEBI:57783"/>
    </ligand>
</feature>